<dbReference type="EMBL" id="CAXAMN010009902">
    <property type="protein sequence ID" value="CAK9030125.1"/>
    <property type="molecule type" value="Genomic_DNA"/>
</dbReference>
<keyword evidence="1" id="KW-1133">Transmembrane helix</keyword>
<evidence type="ECO:0000256" key="1">
    <source>
        <dbReference type="SAM" id="Phobius"/>
    </source>
</evidence>
<evidence type="ECO:0008006" key="4">
    <source>
        <dbReference type="Google" id="ProtNLM"/>
    </source>
</evidence>
<keyword evidence="3" id="KW-1185">Reference proteome</keyword>
<feature type="transmembrane region" description="Helical" evidence="1">
    <location>
        <begin position="25"/>
        <end position="42"/>
    </location>
</feature>
<protein>
    <recommendedName>
        <fullName evidence="4">RING-type E3 ubiquitin transferase</fullName>
    </recommendedName>
</protein>
<proteinExistence type="predicted"/>
<dbReference type="Proteomes" id="UP001642484">
    <property type="component" value="Unassembled WGS sequence"/>
</dbReference>
<keyword evidence="1" id="KW-0812">Transmembrane</keyword>
<reference evidence="2 3" key="1">
    <citation type="submission" date="2024-02" db="EMBL/GenBank/DDBJ databases">
        <authorList>
            <person name="Chen Y."/>
            <person name="Shah S."/>
            <person name="Dougan E. K."/>
            <person name="Thang M."/>
            <person name="Chan C."/>
        </authorList>
    </citation>
    <scope>NUCLEOTIDE SEQUENCE [LARGE SCALE GENOMIC DNA]</scope>
</reference>
<evidence type="ECO:0000313" key="3">
    <source>
        <dbReference type="Proteomes" id="UP001642484"/>
    </source>
</evidence>
<comment type="caution">
    <text evidence="2">The sequence shown here is derived from an EMBL/GenBank/DDBJ whole genome shotgun (WGS) entry which is preliminary data.</text>
</comment>
<accession>A0ABP0KV47</accession>
<name>A0ABP0KV47_9DINO</name>
<organism evidence="2 3">
    <name type="scientific">Durusdinium trenchii</name>
    <dbReference type="NCBI Taxonomy" id="1381693"/>
    <lineage>
        <taxon>Eukaryota</taxon>
        <taxon>Sar</taxon>
        <taxon>Alveolata</taxon>
        <taxon>Dinophyceae</taxon>
        <taxon>Suessiales</taxon>
        <taxon>Symbiodiniaceae</taxon>
        <taxon>Durusdinium</taxon>
    </lineage>
</organism>
<evidence type="ECO:0000313" key="2">
    <source>
        <dbReference type="EMBL" id="CAK9030125.1"/>
    </source>
</evidence>
<keyword evidence="1" id="KW-0472">Membrane</keyword>
<gene>
    <name evidence="2" type="ORF">CCMP2556_LOCUS17759</name>
</gene>
<sequence>MDFVFFTVDMASSSRPIRVPSHCQGVFLPLAAIVVAMMLRAWRQRRARATRSLNSKARGTLLTAMRISGRSAPSAKQVTQALMEPLERATKNYDGVRSLVFDLNVFKVGGRVQYSCGDVGTIIGFDEDEDFRVCTSSNRETVWFRERCVKYLSIGDRVRYSDGEIAEVEGFDPEGDLLVLKKNGSRGLWFLRNSTRVLSVGDRVHYVCGAMGTVKGFDEDGDVIVHKEDGKQSVWYTQNSREGLGPLGQALTEVPEALP</sequence>